<reference evidence="2" key="1">
    <citation type="journal article" date="2023" name="Science">
        <title>Genome structures resolve the early diversification of teleost fishes.</title>
        <authorList>
            <person name="Parey E."/>
            <person name="Louis A."/>
            <person name="Montfort J."/>
            <person name="Bouchez O."/>
            <person name="Roques C."/>
            <person name="Iampietro C."/>
            <person name="Lluch J."/>
            <person name="Castinel A."/>
            <person name="Donnadieu C."/>
            <person name="Desvignes T."/>
            <person name="Floi Bucao C."/>
            <person name="Jouanno E."/>
            <person name="Wen M."/>
            <person name="Mejri S."/>
            <person name="Dirks R."/>
            <person name="Jansen H."/>
            <person name="Henkel C."/>
            <person name="Chen W.J."/>
            <person name="Zahm M."/>
            <person name="Cabau C."/>
            <person name="Klopp C."/>
            <person name="Thompson A.W."/>
            <person name="Robinson-Rechavi M."/>
            <person name="Braasch I."/>
            <person name="Lecointre G."/>
            <person name="Bobe J."/>
            <person name="Postlethwait J.H."/>
            <person name="Berthelot C."/>
            <person name="Roest Crollius H."/>
            <person name="Guiguen Y."/>
        </authorList>
    </citation>
    <scope>NUCLEOTIDE SEQUENCE</scope>
    <source>
        <strain evidence="2">WJC10195</strain>
    </source>
</reference>
<dbReference type="Pfam" id="PF12714">
    <property type="entry name" value="TILa"/>
    <property type="match status" value="4"/>
</dbReference>
<dbReference type="InterPro" id="IPR025615">
    <property type="entry name" value="TILa_dom"/>
</dbReference>
<comment type="caution">
    <text evidence="2">The sequence shown here is derived from an EMBL/GenBank/DDBJ whole genome shotgun (WGS) entry which is preliminary data.</text>
</comment>
<gene>
    <name evidence="2" type="ORF">SKAU_G00418040</name>
</gene>
<dbReference type="PANTHER" id="PTHR46534:SF2">
    <property type="entry name" value="VWFD DOMAIN-CONTAINING PROTEIN"/>
    <property type="match status" value="1"/>
</dbReference>
<dbReference type="SMART" id="SM00216">
    <property type="entry name" value="VWD"/>
    <property type="match status" value="1"/>
</dbReference>
<proteinExistence type="predicted"/>
<feature type="domain" description="VWFD" evidence="1">
    <location>
        <begin position="1411"/>
        <end position="1578"/>
    </location>
</feature>
<protein>
    <recommendedName>
        <fullName evidence="1">VWFD domain-containing protein</fullName>
    </recommendedName>
</protein>
<dbReference type="PANTHER" id="PTHR46534">
    <property type="entry name" value="IGGFC_BINDING DOMAIN-CONTAINING PROTEIN"/>
    <property type="match status" value="1"/>
</dbReference>
<dbReference type="InterPro" id="IPR001007">
    <property type="entry name" value="VWF_dom"/>
</dbReference>
<dbReference type="InterPro" id="IPR035234">
    <property type="entry name" value="IgGFc-bd_N"/>
</dbReference>
<dbReference type="Pfam" id="PF17517">
    <property type="entry name" value="IgGFc_binding"/>
    <property type="match status" value="3"/>
</dbReference>
<keyword evidence="3" id="KW-1185">Reference proteome</keyword>
<name>A0A9Q1I8Z6_SYNKA</name>
<evidence type="ECO:0000313" key="3">
    <source>
        <dbReference type="Proteomes" id="UP001152622"/>
    </source>
</evidence>
<evidence type="ECO:0000259" key="1">
    <source>
        <dbReference type="PROSITE" id="PS51233"/>
    </source>
</evidence>
<dbReference type="Proteomes" id="UP001152622">
    <property type="component" value="Chromosome 24"/>
</dbReference>
<organism evidence="2 3">
    <name type="scientific">Synaphobranchus kaupii</name>
    <name type="common">Kaup's arrowtooth eel</name>
    <dbReference type="NCBI Taxonomy" id="118154"/>
    <lineage>
        <taxon>Eukaryota</taxon>
        <taxon>Metazoa</taxon>
        <taxon>Chordata</taxon>
        <taxon>Craniata</taxon>
        <taxon>Vertebrata</taxon>
        <taxon>Euteleostomi</taxon>
        <taxon>Actinopterygii</taxon>
        <taxon>Neopterygii</taxon>
        <taxon>Teleostei</taxon>
        <taxon>Anguilliformes</taxon>
        <taxon>Synaphobranchidae</taxon>
        <taxon>Synaphobranchus</taxon>
    </lineage>
</organism>
<dbReference type="InterPro" id="IPR001846">
    <property type="entry name" value="VWF_type-D"/>
</dbReference>
<accession>A0A9Q1I8Z6</accession>
<dbReference type="SMART" id="SM00215">
    <property type="entry name" value="VWC_out"/>
    <property type="match status" value="4"/>
</dbReference>
<dbReference type="OrthoDB" id="8961040at2759"/>
<dbReference type="EMBL" id="JAINUF010000024">
    <property type="protein sequence ID" value="KAJ8332908.1"/>
    <property type="molecule type" value="Genomic_DNA"/>
</dbReference>
<evidence type="ECO:0000313" key="2">
    <source>
        <dbReference type="EMBL" id="KAJ8332908.1"/>
    </source>
</evidence>
<dbReference type="SMART" id="SM00214">
    <property type="entry name" value="VWC"/>
    <property type="match status" value="4"/>
</dbReference>
<dbReference type="Pfam" id="PF00094">
    <property type="entry name" value="VWD"/>
    <property type="match status" value="1"/>
</dbReference>
<dbReference type="PROSITE" id="PS51233">
    <property type="entry name" value="VWFD"/>
    <property type="match status" value="1"/>
</dbReference>
<sequence>MIRSSKFITIVSSSHKTKTGDTSLVYPVTILGQEYYVVTASGKRFAKEFAVFGLQDSTSVTVTLTCGVTFEGKTYKPHEKLTVHIDTSEVLYLESDEDCTASRVVSDKPVGVMSGQACAWTNTKCQHVYEQLLPVEQWGTSFIVPALENQALKDFVFIVASKPTLVTYQFGDKTESVNLGAGGWIWRAVGGRVPGVISSNQPVQVIYYCTGGKFTADSVIDPFMMNIVPTVKFCETYTLEGKEDFNNYALIVAETKDIKEVQFDDEHPSIKWHQVPGTEYSWANYYYFKGRGQYTLKSPGAPIGVYSVGQVDLDSYGAPAACGLLTCAHNGQYYPSGKPFWEDSACTKLCECNPSTGLVSCQKSQCQAGEECKVVECLSECVAKTIPASVMPPKDTNVLVTVNKTPFKQELSMQRGESVTVELPSDTELSGTGRYSKSVMIRSSKFITIVSSSHKTKTGDTSLVYPVTILGQEYYVVTASGKRFAKEFAVFGLQDSTSVTVTLTCGVTFEGKTYKPHEKLTVHIDTSEVLYLESDEDCTASRVVSDKPVGVMSGQACAWTNTKCQHVYEQLLPVEQWGTSFIVPALENQALKDFVFIVASKPTLVTYQFGDKTEAVDLGAGGWIWRAVGGSVPGVIFSNQPIQVIYYCTGGKFTADSVIDPFMMNIVPTVKFCETYTLEGKEDFNNYALIVAETKDIKEVQFGDEHPSIKWQQVQGTEYSWANYYYLKGRGQYTVKSPGAPIGVYSVGQVDLDSYGAPAACGLLTCTHNGQYYPRGKPFWEDSACTKLCECNPSTGLVSCQKSAISPKVQTCTHNGQHHPPGKPFWEDSACTKLCHCDPSTGLVSCQKSQCKVGEECKVVEGAGECVAKIIPSPVHPPKAKYPYTYITVFIFNANQEGKGKKLLYIRSYLSDTNVLVTVNKSPFKKELTMQGGESVTVELPSDTELRDTGKYSKTVMIRSSKVITIGSSNHKKNSVDTSLVYSMTKLGQEYYVFIPLAWGYPKEVAVFGLQDSTSVTVELKCAVTFEGKPYAPNEKLTARISTSEVLYLKSNQDCTGTRVVSDKPVGVISGHDCASKNSKCQHTFEQLLPVEQWGTSFIVPPVEYQVSVYILASSPTRVTYQLGSKSEDINLSAGQWKEISMDSSPPLVISSTQPVQVLYYCNGGKFSDGSSFDPFIMDIEPTEEFYSSYTLEGKEDFSNQAFIVAKTKDIKEVQFDDKRPSFKWQQVHGTEYSWTQYTYKKGRGHHILMHPSAPIGVYSMGSIVHPSFSVLTCSHNGQYHPPGKLFWEDSACTKLCACDPSTGFVNCKQSSCKAGAECKVVGGVSECVATTSPAHGNSVQVNVCPDNNPDCDCVYQGKVMKHGEAWMSADCSEKCVCLTGGWVQCEIPGCPSGGSCVEKGGVWLCSTPEPSCYLLPSGGFKSFDGLEDWVWTEGTYSLAVPAPSTQDAFRIIAHLNPFGDTLEPTVIFHSKSSEDLKVEVKKDFTTVVNGKAVSLPFRTNNGLEIVGSENTVVVQHTSGLNLRYCCHGKVTVTLTAAFRGKVAGLCGNFNGRADDDLQLRDGSVADNIEDFYADWMI</sequence>